<evidence type="ECO:0000256" key="6">
    <source>
        <dbReference type="SAM" id="Phobius"/>
    </source>
</evidence>
<keyword evidence="6" id="KW-0812">Transmembrane</keyword>
<dbReference type="GO" id="GO:0005794">
    <property type="term" value="C:Golgi apparatus"/>
    <property type="evidence" value="ECO:0007669"/>
    <property type="project" value="TreeGrafter"/>
</dbReference>
<keyword evidence="4" id="KW-1015">Disulfide bond</keyword>
<evidence type="ECO:0000256" key="3">
    <source>
        <dbReference type="ARBA" id="ARBA00022737"/>
    </source>
</evidence>
<keyword evidence="6" id="KW-0472">Membrane</keyword>
<dbReference type="Pfam" id="PF00066">
    <property type="entry name" value="Notch"/>
    <property type="match status" value="2"/>
</dbReference>
<dbReference type="InterPro" id="IPR031357">
    <property type="entry name" value="Stealth_CR3"/>
</dbReference>
<dbReference type="PANTHER" id="PTHR24045">
    <property type="match status" value="1"/>
</dbReference>
<dbReference type="SUPFAM" id="SSF47473">
    <property type="entry name" value="EF-hand"/>
    <property type="match status" value="1"/>
</dbReference>
<dbReference type="InterPro" id="IPR000800">
    <property type="entry name" value="Notch_dom"/>
</dbReference>
<dbReference type="GO" id="GO:0016256">
    <property type="term" value="P:N-glycan processing to lysosome"/>
    <property type="evidence" value="ECO:0007669"/>
    <property type="project" value="TreeGrafter"/>
</dbReference>
<dbReference type="Pfam" id="PF11380">
    <property type="entry name" value="Stealth_CR2"/>
    <property type="match status" value="1"/>
</dbReference>
<keyword evidence="2 8" id="KW-0808">Transferase</keyword>
<evidence type="ECO:0000259" key="7">
    <source>
        <dbReference type="PROSITE" id="PS50222"/>
    </source>
</evidence>
<dbReference type="PANTHER" id="PTHR24045:SF0">
    <property type="entry name" value="N-ACETYLGLUCOSAMINE-1-PHOSPHOTRANSFERASE SUBUNITS ALPHA_BETA"/>
    <property type="match status" value="1"/>
</dbReference>
<dbReference type="GO" id="GO:0005509">
    <property type="term" value="F:calcium ion binding"/>
    <property type="evidence" value="ECO:0007669"/>
    <property type="project" value="InterPro"/>
</dbReference>
<keyword evidence="9" id="KW-1185">Reference proteome</keyword>
<dbReference type="InterPro" id="IPR021520">
    <property type="entry name" value="Stealth_CR2"/>
</dbReference>
<organism evidence="8 9">
    <name type="scientific">Armadillidium nasatum</name>
    <dbReference type="NCBI Taxonomy" id="96803"/>
    <lineage>
        <taxon>Eukaryota</taxon>
        <taxon>Metazoa</taxon>
        <taxon>Ecdysozoa</taxon>
        <taxon>Arthropoda</taxon>
        <taxon>Crustacea</taxon>
        <taxon>Multicrustacea</taxon>
        <taxon>Malacostraca</taxon>
        <taxon>Eumalacostraca</taxon>
        <taxon>Peracarida</taxon>
        <taxon>Isopoda</taxon>
        <taxon>Oniscidea</taxon>
        <taxon>Crinocheta</taxon>
        <taxon>Armadillidiidae</taxon>
        <taxon>Armadillidium</taxon>
    </lineage>
</organism>
<keyword evidence="3" id="KW-0677">Repeat</keyword>
<dbReference type="InterPro" id="IPR031358">
    <property type="entry name" value="Stealth_CR1"/>
</dbReference>
<feature type="transmembrane region" description="Helical" evidence="6">
    <location>
        <begin position="21"/>
        <end position="44"/>
    </location>
</feature>
<evidence type="ECO:0000256" key="5">
    <source>
        <dbReference type="ARBA" id="ARBA00023180"/>
    </source>
</evidence>
<dbReference type="GO" id="GO:0046835">
    <property type="term" value="P:carbohydrate phosphorylation"/>
    <property type="evidence" value="ECO:0007669"/>
    <property type="project" value="TreeGrafter"/>
</dbReference>
<evidence type="ECO:0000256" key="2">
    <source>
        <dbReference type="ARBA" id="ARBA00022679"/>
    </source>
</evidence>
<dbReference type="Pfam" id="PF17102">
    <property type="entry name" value="Stealth_CR3"/>
    <property type="match status" value="1"/>
</dbReference>
<dbReference type="PROSITE" id="PS50222">
    <property type="entry name" value="EF_HAND_2"/>
    <property type="match status" value="1"/>
</dbReference>
<dbReference type="InterPro" id="IPR047141">
    <property type="entry name" value="Stealth"/>
</dbReference>
<feature type="domain" description="EF-hand" evidence="7">
    <location>
        <begin position="841"/>
        <end position="876"/>
    </location>
</feature>
<evidence type="ECO:0000313" key="8">
    <source>
        <dbReference type="EMBL" id="KAB7503638.1"/>
    </source>
</evidence>
<evidence type="ECO:0000313" key="9">
    <source>
        <dbReference type="Proteomes" id="UP000326759"/>
    </source>
</evidence>
<dbReference type="InterPro" id="IPR002048">
    <property type="entry name" value="EF_hand_dom"/>
</dbReference>
<dbReference type="Pfam" id="PF17101">
    <property type="entry name" value="Stealth_CR1"/>
    <property type="match status" value="1"/>
</dbReference>
<evidence type="ECO:0000256" key="4">
    <source>
        <dbReference type="ARBA" id="ARBA00023157"/>
    </source>
</evidence>
<reference evidence="8 9" key="1">
    <citation type="journal article" date="2019" name="PLoS Biol.">
        <title>Sex chromosomes control vertical transmission of feminizing Wolbachia symbionts in an isopod.</title>
        <authorList>
            <person name="Becking T."/>
            <person name="Chebbi M.A."/>
            <person name="Giraud I."/>
            <person name="Moumen B."/>
            <person name="Laverre T."/>
            <person name="Caubet Y."/>
            <person name="Peccoud J."/>
            <person name="Gilbert C."/>
            <person name="Cordaux R."/>
        </authorList>
    </citation>
    <scope>NUCLEOTIDE SEQUENCE [LARGE SCALE GENOMIC DNA]</scope>
    <source>
        <strain evidence="8">ANa2</strain>
        <tissue evidence="8">Whole body excluding digestive tract and cuticle</tissue>
    </source>
</reference>
<accession>A0A5N5TC38</accession>
<sequence>MKFRKWFHRWILDSLLKNPPPIAFLLICVFGTVFSIGFWCAHWIDEVNLSKYSKLYDVFSDNIGGYSGLNHLRDLLPIDVVYTWVNGSDPLVMENIKKFMKFKVSDCSSFDCIESSYFTVELSSAAEIQAFNNGKLNYIQSFTMVRGNVSKIFVMFSKNDNEDTKNILDQLKEMKPNSSIAQAFWTRDNKIEWSVLWDRALMIRIDSSSNVFVEVSDVSPNNFEEFTKKCRTKSHFGLALIECSETDFIQKLKIDFENYQSKSEINFPKVWHAYLVLHSQLSLEEIDRSRYEDNEELRYSLRSIEKFAPWVRRIYLVTNGQIPNWLNLDHPRLSIVTHNEIFPDLSHLPTFSSPAIESHIHRISGLSEHFLYLNDDILLGDKIHPNDFYSSVSGYKVYLSWFIPDCADGCPGTWLGDSYCDQSCNTSSCFWDGGDCTKPKDQQRARDESLGVDDDGDDMNNFMEDSEFCAPSCSFSWLADTYCDSACNIRSCGFDAGDCGSRVIKENSYRLPVNENMDKNAVLKIPRGEQSAWIDTSSIVNKGKNETLKGSCTNSKGLIVTSFNIPLDVIVFVLKHNSSGVTEVELLVTDKSNKKIKEICFRLEYNTIPLKIHSETTEVNKTPFNFQNYSFDIVSPKILSNKILYKNEIHHNDTTFTKEELLKLLNERFSNGELTQNGFKELERYLNSGGKENKVIESQLGKRKILNVNSKMVLEDIGGFELSRPVRSTNFDIENPRSNLFSGRGLLDEFRDSLIFVNQLYNTAYGFQGRKVPAHMPHFINKDIFQKLYDRSHIMNLYSSEEHYMLHYIYREFQMTSSHKIRQGNDMQYAFSYFYYLQSEKRERSFEEIFDEYDTDKSGTWSDREIRTLLTKLYDLPLQLKYFTDIHNDIRNCSDVVKPKSVPVPPYERYADSDVVRC</sequence>
<comment type="similarity">
    <text evidence="1">Belongs to the stealth family.</text>
</comment>
<name>A0A5N5TC38_9CRUS</name>
<dbReference type="AlphaFoldDB" id="A0A5N5TC38"/>
<dbReference type="Gene3D" id="1.10.238.10">
    <property type="entry name" value="EF-hand"/>
    <property type="match status" value="1"/>
</dbReference>
<keyword evidence="6" id="KW-1133">Transmembrane helix</keyword>
<dbReference type="GO" id="GO:0003976">
    <property type="term" value="F:UDP-N-acetylglucosamine-lysosomal-enzyme N-acetylglucosaminephosphotransferase activity"/>
    <property type="evidence" value="ECO:0007669"/>
    <property type="project" value="TreeGrafter"/>
</dbReference>
<proteinExistence type="inferred from homology"/>
<dbReference type="InterPro" id="IPR011992">
    <property type="entry name" value="EF-hand-dom_pair"/>
</dbReference>
<dbReference type="OrthoDB" id="263283at2759"/>
<dbReference type="Gene3D" id="3.30.300.320">
    <property type="match status" value="1"/>
</dbReference>
<gene>
    <name evidence="8" type="primary">GNPTAB</name>
    <name evidence="8" type="ORF">Anas_06825</name>
</gene>
<dbReference type="Proteomes" id="UP000326759">
    <property type="component" value="Unassembled WGS sequence"/>
</dbReference>
<comment type="caution">
    <text evidence="8">The sequence shown here is derived from an EMBL/GenBank/DDBJ whole genome shotgun (WGS) entry which is preliminary data.</text>
</comment>
<keyword evidence="5" id="KW-0325">Glycoprotein</keyword>
<protein>
    <submittedName>
        <fullName evidence="8">N-acetylglucosamine-1-phosphotransferase subunits alpha/beta</fullName>
    </submittedName>
</protein>
<dbReference type="EMBL" id="SEYY01004754">
    <property type="protein sequence ID" value="KAB7503638.1"/>
    <property type="molecule type" value="Genomic_DNA"/>
</dbReference>
<evidence type="ECO:0000256" key="1">
    <source>
        <dbReference type="ARBA" id="ARBA00007583"/>
    </source>
</evidence>